<feature type="transmembrane region" description="Helical" evidence="6">
    <location>
        <begin position="42"/>
        <end position="66"/>
    </location>
</feature>
<feature type="transmembrane region" description="Helical" evidence="6">
    <location>
        <begin position="146"/>
        <end position="164"/>
    </location>
</feature>
<evidence type="ECO:0000256" key="5">
    <source>
        <dbReference type="ARBA" id="ARBA00023136"/>
    </source>
</evidence>
<evidence type="ECO:0000256" key="6">
    <source>
        <dbReference type="SAM" id="Phobius"/>
    </source>
</evidence>
<keyword evidence="5 6" id="KW-0472">Membrane</keyword>
<evidence type="ECO:0000256" key="4">
    <source>
        <dbReference type="ARBA" id="ARBA00022989"/>
    </source>
</evidence>
<evidence type="ECO:0000256" key="1">
    <source>
        <dbReference type="ARBA" id="ARBA00004141"/>
    </source>
</evidence>
<dbReference type="GO" id="GO:0016020">
    <property type="term" value="C:membrane"/>
    <property type="evidence" value="ECO:0007669"/>
    <property type="project" value="UniProtKB-SubCell"/>
</dbReference>
<dbReference type="EMBL" id="VZAD01000069">
    <property type="protein sequence ID" value="MQP12092.1"/>
    <property type="molecule type" value="Genomic_DNA"/>
</dbReference>
<dbReference type="PANTHER" id="PTHR42948">
    <property type="entry name" value="TRANSPORTER"/>
    <property type="match status" value="1"/>
</dbReference>
<keyword evidence="4 6" id="KW-1133">Transmembrane helix</keyword>
<dbReference type="PROSITE" id="PS50267">
    <property type="entry name" value="NA_NEUROTRAN_SYMP_3"/>
    <property type="match status" value="1"/>
</dbReference>
<feature type="transmembrane region" description="Helical" evidence="6">
    <location>
        <begin position="176"/>
        <end position="196"/>
    </location>
</feature>
<dbReference type="RefSeq" id="WP_158463756.1">
    <property type="nucleotide sequence ID" value="NZ_VZAD01000069.1"/>
</dbReference>
<dbReference type="PANTHER" id="PTHR42948:SF1">
    <property type="entry name" value="TRANSPORTER"/>
    <property type="match status" value="1"/>
</dbReference>
<evidence type="ECO:0000256" key="3">
    <source>
        <dbReference type="ARBA" id="ARBA00022692"/>
    </source>
</evidence>
<dbReference type="InterPro" id="IPR000175">
    <property type="entry name" value="Na/ntran_symport"/>
</dbReference>
<keyword evidence="2" id="KW-0813">Transport</keyword>
<organism evidence="7 8">
    <name type="scientific">Segatella copri</name>
    <dbReference type="NCBI Taxonomy" id="165179"/>
    <lineage>
        <taxon>Bacteria</taxon>
        <taxon>Pseudomonadati</taxon>
        <taxon>Bacteroidota</taxon>
        <taxon>Bacteroidia</taxon>
        <taxon>Bacteroidales</taxon>
        <taxon>Prevotellaceae</taxon>
        <taxon>Segatella</taxon>
    </lineage>
</organism>
<feature type="transmembrane region" description="Helical" evidence="6">
    <location>
        <begin position="298"/>
        <end position="325"/>
    </location>
</feature>
<dbReference type="CDD" id="cd10336">
    <property type="entry name" value="SLC6sbd_Tyt1-Like"/>
    <property type="match status" value="1"/>
</dbReference>
<name>A0A6A7WCF0_9BACT</name>
<feature type="transmembrane region" description="Helical" evidence="6">
    <location>
        <begin position="346"/>
        <end position="366"/>
    </location>
</feature>
<comment type="subcellular location">
    <subcellularLocation>
        <location evidence="1">Membrane</location>
        <topology evidence="1">Multi-pass membrane protein</topology>
    </subcellularLocation>
</comment>
<dbReference type="InterPro" id="IPR037272">
    <property type="entry name" value="SNS_sf"/>
</dbReference>
<reference evidence="7 8" key="1">
    <citation type="submission" date="2019-09" db="EMBL/GenBank/DDBJ databases">
        <title>Distinct polysaccharide growth profiles of human intestinal Prevotella copri isolates.</title>
        <authorList>
            <person name="Fehlner-Peach H."/>
            <person name="Magnabosco C."/>
            <person name="Raghavan V."/>
            <person name="Scher J.U."/>
            <person name="Tett A."/>
            <person name="Cox L.M."/>
            <person name="Gottsegen C."/>
            <person name="Watters A."/>
            <person name="Wiltshire- Gordon J.D."/>
            <person name="Segata N."/>
            <person name="Bonneau R."/>
            <person name="Littman D.R."/>
        </authorList>
    </citation>
    <scope>NUCLEOTIDE SEQUENCE [LARGE SCALE GENOMIC DNA]</scope>
    <source>
        <strain evidence="8">iAQ1173</strain>
    </source>
</reference>
<feature type="transmembrane region" description="Helical" evidence="6">
    <location>
        <begin position="86"/>
        <end position="107"/>
    </location>
</feature>
<feature type="transmembrane region" description="Helical" evidence="6">
    <location>
        <begin position="216"/>
        <end position="240"/>
    </location>
</feature>
<keyword evidence="8" id="KW-1185">Reference proteome</keyword>
<dbReference type="Proteomes" id="UP000384372">
    <property type="component" value="Unassembled WGS sequence"/>
</dbReference>
<evidence type="ECO:0000313" key="8">
    <source>
        <dbReference type="Proteomes" id="UP000384372"/>
    </source>
</evidence>
<feature type="transmembrane region" description="Helical" evidence="6">
    <location>
        <begin position="386"/>
        <end position="407"/>
    </location>
</feature>
<dbReference type="NCBIfam" id="NF037979">
    <property type="entry name" value="Na_transp"/>
    <property type="match status" value="1"/>
</dbReference>
<proteinExistence type="predicted"/>
<dbReference type="PRINTS" id="PR00176">
    <property type="entry name" value="NANEUSMPORT"/>
</dbReference>
<dbReference type="InterPro" id="IPR047218">
    <property type="entry name" value="YocR/YhdH-like"/>
</dbReference>
<feature type="transmembrane region" description="Helical" evidence="6">
    <location>
        <begin position="252"/>
        <end position="278"/>
    </location>
</feature>
<dbReference type="Pfam" id="PF00209">
    <property type="entry name" value="SNF"/>
    <property type="match status" value="2"/>
</dbReference>
<sequence>MTELDRGSFGSKIGLILATAGGAVGLGNVWRFPYMAGQEGGAAFILVYIGCMLLLGIPCMISEFIIGRHGASNTARAYTKLSRGKAWKWVGYLEVLTGFLITGYYAVVSGWCLQYVYASIMGELHGDPTFVAEYFKEFSADPVRPVMWTVVIFLICHFVIIHGVRGGIEKASKIMMPVLFILLLIIVVAACLLPNAGKGVEFLLKPDFSKVDNGVFLGALGQSFYSLSIGMGCICTYASYFSRQTNLFKTALQISVIDFMVAILAGLMIFPAAFSVGVSPDSGPSLIFITLPNVFNEAFAAVPVLGWIISLLFYVLLSLAALTSLMSLHEVNTSFFYEELKVGRKSGALIVTVSCAVIGAFCSLSLGATDALTFAGKSLFDWFDFVTGQVFLPVAGFLTCLFIGWYVPKKLVRDEFTNWGTLKGNLFFVYLFLVRFVCPVLILLVFLNQLGLLEGIL</sequence>
<feature type="transmembrane region" description="Helical" evidence="6">
    <location>
        <begin position="12"/>
        <end position="30"/>
    </location>
</feature>
<evidence type="ECO:0000313" key="7">
    <source>
        <dbReference type="EMBL" id="MQP12092.1"/>
    </source>
</evidence>
<evidence type="ECO:0000256" key="2">
    <source>
        <dbReference type="ARBA" id="ARBA00022448"/>
    </source>
</evidence>
<keyword evidence="3 6" id="KW-0812">Transmembrane</keyword>
<comment type="caution">
    <text evidence="7">The sequence shown here is derived from an EMBL/GenBank/DDBJ whole genome shotgun (WGS) entry which is preliminary data.</text>
</comment>
<accession>A0A6A7WCF0</accession>
<protein>
    <submittedName>
        <fullName evidence="7">Sodium-dependent transporter</fullName>
    </submittedName>
</protein>
<dbReference type="SUPFAM" id="SSF161070">
    <property type="entry name" value="SNF-like"/>
    <property type="match status" value="1"/>
</dbReference>
<gene>
    <name evidence="7" type="ORF">F7D20_09035</name>
</gene>
<dbReference type="AlphaFoldDB" id="A0A6A7WCF0"/>
<feature type="transmembrane region" description="Helical" evidence="6">
    <location>
        <begin position="427"/>
        <end position="447"/>
    </location>
</feature>
<dbReference type="OrthoDB" id="9762833at2"/>